<reference evidence="12" key="1">
    <citation type="journal article" date="2013" name="Stand. Genomic Sci.">
        <title>Complete genome sequence of the halophilic bacterium Spirochaeta africana type strain (Z-7692(T)) from the alkaline Lake Magadi in the East African Rift.</title>
        <authorList>
            <person name="Liolos K."/>
            <person name="Abt B."/>
            <person name="Scheuner C."/>
            <person name="Teshima H."/>
            <person name="Held B."/>
            <person name="Lapidus A."/>
            <person name="Nolan M."/>
            <person name="Lucas S."/>
            <person name="Deshpande S."/>
            <person name="Cheng J.F."/>
            <person name="Tapia R."/>
            <person name="Goodwin L.A."/>
            <person name="Pitluck S."/>
            <person name="Pagani I."/>
            <person name="Ivanova N."/>
            <person name="Mavromatis K."/>
            <person name="Mikhailova N."/>
            <person name="Huntemann M."/>
            <person name="Pati A."/>
            <person name="Chen A."/>
            <person name="Palaniappan K."/>
            <person name="Land M."/>
            <person name="Rohde M."/>
            <person name="Tindall B.J."/>
            <person name="Detter J.C."/>
            <person name="Goker M."/>
            <person name="Bristow J."/>
            <person name="Eisen J.A."/>
            <person name="Markowitz V."/>
            <person name="Hugenholtz P."/>
            <person name="Woyke T."/>
            <person name="Klenk H.P."/>
            <person name="Kyrpides N.C."/>
        </authorList>
    </citation>
    <scope>NUCLEOTIDE SEQUENCE</scope>
    <source>
        <strain evidence="12">ATCC 700263 / DSM 8902 / Z-7692</strain>
    </source>
</reference>
<dbReference type="GO" id="GO:0004177">
    <property type="term" value="F:aminopeptidase activity"/>
    <property type="evidence" value="ECO:0007669"/>
    <property type="project" value="UniProtKB-KW"/>
</dbReference>
<proteinExistence type="inferred from homology"/>
<dbReference type="Gene3D" id="2.30.250.10">
    <property type="entry name" value="Aminopeptidase i, Domain 2"/>
    <property type="match status" value="1"/>
</dbReference>
<evidence type="ECO:0000256" key="2">
    <source>
        <dbReference type="ARBA" id="ARBA00008290"/>
    </source>
</evidence>
<dbReference type="EC" id="3.4.11.-" evidence="10"/>
<evidence type="ECO:0000256" key="1">
    <source>
        <dbReference type="ARBA" id="ARBA00001947"/>
    </source>
</evidence>
<gene>
    <name evidence="11" type="ordered locus">Spiaf_1479</name>
</gene>
<keyword evidence="7 9" id="KW-0862">Zinc</keyword>
<keyword evidence="6 9" id="KW-0378">Hydrolase</keyword>
<keyword evidence="3 9" id="KW-0031">Aminopeptidase</keyword>
<dbReference type="PANTHER" id="PTHR28570:SF3">
    <property type="entry name" value="ASPARTYL AMINOPEPTIDASE"/>
    <property type="match status" value="1"/>
</dbReference>
<dbReference type="KEGG" id="sfc:Spiaf_1479"/>
<dbReference type="PANTHER" id="PTHR28570">
    <property type="entry name" value="ASPARTYL AMINOPEPTIDASE"/>
    <property type="match status" value="1"/>
</dbReference>
<dbReference type="EMBL" id="CP003282">
    <property type="protein sequence ID" value="AFG37540.1"/>
    <property type="molecule type" value="Genomic_DNA"/>
</dbReference>
<dbReference type="GO" id="GO:0008270">
    <property type="term" value="F:zinc ion binding"/>
    <property type="evidence" value="ECO:0007669"/>
    <property type="project" value="InterPro"/>
</dbReference>
<accession>H9UJ47</accession>
<dbReference type="HOGENOM" id="CLU_019532_2_0_12"/>
<dbReference type="GO" id="GO:0005737">
    <property type="term" value="C:cytoplasm"/>
    <property type="evidence" value="ECO:0007669"/>
    <property type="project" value="UniProtKB-ARBA"/>
</dbReference>
<evidence type="ECO:0000256" key="5">
    <source>
        <dbReference type="ARBA" id="ARBA00022723"/>
    </source>
</evidence>
<dbReference type="GO" id="GO:0006508">
    <property type="term" value="P:proteolysis"/>
    <property type="evidence" value="ECO:0007669"/>
    <property type="project" value="UniProtKB-KW"/>
</dbReference>
<dbReference type="eggNOG" id="COG1362">
    <property type="taxonomic scope" value="Bacteria"/>
</dbReference>
<dbReference type="AlphaFoldDB" id="H9UJ47"/>
<evidence type="ECO:0000256" key="10">
    <source>
        <dbReference type="RuleBase" id="RU004387"/>
    </source>
</evidence>
<dbReference type="Gene3D" id="3.40.630.10">
    <property type="entry name" value="Zn peptidases"/>
    <property type="match status" value="1"/>
</dbReference>
<dbReference type="SUPFAM" id="SSF101821">
    <property type="entry name" value="Aminopeptidase/glucanase lid domain"/>
    <property type="match status" value="1"/>
</dbReference>
<keyword evidence="8 9" id="KW-0482">Metalloprotease</keyword>
<evidence type="ECO:0000313" key="11">
    <source>
        <dbReference type="EMBL" id="AFG37540.1"/>
    </source>
</evidence>
<dbReference type="RefSeq" id="WP_014455524.1">
    <property type="nucleotide sequence ID" value="NC_017098.1"/>
</dbReference>
<evidence type="ECO:0000256" key="3">
    <source>
        <dbReference type="ARBA" id="ARBA00022438"/>
    </source>
</evidence>
<comment type="cofactor">
    <cofactor evidence="1 10">
        <name>Zn(2+)</name>
        <dbReference type="ChEBI" id="CHEBI:29105"/>
    </cofactor>
</comment>
<keyword evidence="5 9" id="KW-0479">Metal-binding</keyword>
<dbReference type="SUPFAM" id="SSF53187">
    <property type="entry name" value="Zn-dependent exopeptidases"/>
    <property type="match status" value="1"/>
</dbReference>
<dbReference type="Pfam" id="PF02127">
    <property type="entry name" value="Peptidase_M18"/>
    <property type="match status" value="1"/>
</dbReference>
<evidence type="ECO:0000256" key="4">
    <source>
        <dbReference type="ARBA" id="ARBA00022670"/>
    </source>
</evidence>
<dbReference type="Proteomes" id="UP000007383">
    <property type="component" value="Chromosome"/>
</dbReference>
<evidence type="ECO:0000256" key="8">
    <source>
        <dbReference type="ARBA" id="ARBA00023049"/>
    </source>
</evidence>
<dbReference type="InterPro" id="IPR023358">
    <property type="entry name" value="Peptidase_M18_dom2"/>
</dbReference>
<protein>
    <recommendedName>
        <fullName evidence="10">M18 family aminopeptidase</fullName>
        <ecNumber evidence="10">3.4.11.-</ecNumber>
    </recommendedName>
</protein>
<evidence type="ECO:0000256" key="7">
    <source>
        <dbReference type="ARBA" id="ARBA00022833"/>
    </source>
</evidence>
<dbReference type="PATRIC" id="fig|889378.3.peg.1470"/>
<dbReference type="STRING" id="889378.Spiaf_1479"/>
<dbReference type="PRINTS" id="PR00932">
    <property type="entry name" value="AMINO1PTASE"/>
</dbReference>
<sequence length="440" mass="46883">MTHTSETAAQKLREFLDSAATPYHVQRQLASRLQQQGAVQLSETDEWDLSPGQLYFLTRNESAVIVFRTGRQPPSRHGFRIIGAHTDSPALKLKLSATASSHSKDIGLPTVPVEVYGAPLLYTWFDRSLGIAGRITTTDGAGISTQIVTLPHAGAVVPSLAIHLDRTVNDGFAPNPHSHMRAVLGSALPAGVGSPGELVARAIGCTDDWPLPEHELFLYDPQPAVITGLDSGLIQSGRIDNAAGCYTTIEALLNSPVGDHTQVGVFFDAEEIGSRTTAGADSGFLVSVLQRIVAIIEPHEPQAWFRAAAASRMVSNDGAHAVHPSRPERHDSDFSPRLNGGPVIKLSAAYRYASTGITAREFRSLAESAGVACQYLVNRADIPAGSTIGPFAAAQTGIPTVDVGLPMLAMHSIRETAGLADIEALTRVLQAFLKQETHFS</sequence>
<keyword evidence="4 9" id="KW-0645">Protease</keyword>
<evidence type="ECO:0000256" key="9">
    <source>
        <dbReference type="RuleBase" id="RU004386"/>
    </source>
</evidence>
<dbReference type="GO" id="GO:0008237">
    <property type="term" value="F:metallopeptidase activity"/>
    <property type="evidence" value="ECO:0007669"/>
    <property type="project" value="UniProtKB-KW"/>
</dbReference>
<evidence type="ECO:0000256" key="6">
    <source>
        <dbReference type="ARBA" id="ARBA00022801"/>
    </source>
</evidence>
<dbReference type="InterPro" id="IPR001948">
    <property type="entry name" value="Peptidase_M18"/>
</dbReference>
<comment type="similarity">
    <text evidence="2 9">Belongs to the peptidase M18 family.</text>
</comment>
<keyword evidence="12" id="KW-1185">Reference proteome</keyword>
<evidence type="ECO:0000313" key="12">
    <source>
        <dbReference type="Proteomes" id="UP000007383"/>
    </source>
</evidence>
<dbReference type="NCBIfam" id="NF002759">
    <property type="entry name" value="PRK02813.1"/>
    <property type="match status" value="1"/>
</dbReference>
<name>H9UJ47_SPIAZ</name>
<organism evidence="11 12">
    <name type="scientific">Spirochaeta africana (strain ATCC 700263 / DSM 8902 / Z-7692)</name>
    <dbReference type="NCBI Taxonomy" id="889378"/>
    <lineage>
        <taxon>Bacteria</taxon>
        <taxon>Pseudomonadati</taxon>
        <taxon>Spirochaetota</taxon>
        <taxon>Spirochaetia</taxon>
        <taxon>Spirochaetales</taxon>
        <taxon>Spirochaetaceae</taxon>
        <taxon>Spirochaeta</taxon>
    </lineage>
</organism>